<keyword evidence="4" id="KW-1185">Reference proteome</keyword>
<name>A0A418ST25_9RHOB</name>
<gene>
    <name evidence="3" type="ORF">D3P04_14025</name>
</gene>
<dbReference type="Pfam" id="PF04230">
    <property type="entry name" value="PS_pyruv_trans"/>
    <property type="match status" value="1"/>
</dbReference>
<evidence type="ECO:0000259" key="2">
    <source>
        <dbReference type="Pfam" id="PF04230"/>
    </source>
</evidence>
<dbReference type="EMBL" id="QZCG01000009">
    <property type="protein sequence ID" value="RJE84121.1"/>
    <property type="molecule type" value="Genomic_DNA"/>
</dbReference>
<evidence type="ECO:0000256" key="1">
    <source>
        <dbReference type="SAM" id="MobiDB-lite"/>
    </source>
</evidence>
<evidence type="ECO:0000313" key="3">
    <source>
        <dbReference type="EMBL" id="RJE84121.1"/>
    </source>
</evidence>
<proteinExistence type="predicted"/>
<feature type="domain" description="Polysaccharide pyruvyl transferase" evidence="2">
    <location>
        <begin position="485"/>
        <end position="603"/>
    </location>
</feature>
<sequence length="695" mass="79358">MIRRQQPKQSMVRCRPPPPIRHPAPHWWNRSGKAEIMTEASTLTTSFRPTPASFPKRIAKRILPETILRLVRQKTEPSRQRITIVSFYTEGGYYEQKANELRARCDALGMRHDIQPITFAEGTSWSEICRAKVRFYRKMLLKHRSTVMWVDVDTKLLRNIDNLASKSYDIAVFMRGFRFLPQENFSLYTRRFHPGYLILNYTRETLELLYECKRIEQQTKGDYTDDYILEEAFRRTTARPRLMIMSPNDVSRPQDPENPGAYFLHGDSGNVKEFKGKVLQHTPDILRPESQKVVIQELISDAARLGKRTLVCEYLHAILARDPEDFGSYHRLLEISAKFSDPSVLATNLELYRNNEHLFPYAMRFRLLQALEKQDWPLADELFSQIESTGNEAVISFSRSRLFRASLDRRAGERGLTQAERVKLFWWEQPYPGNLGDIVNPYIVEKVTGIPPQWAGRGIGLCAIGSVIKYARDGSHVWGSGTPNSRDTLAAGAHYHAVRGPLTRDLIIENGGQCPEIYGDPAWLLPILYPRKLHPTHKTGLILHFTHEAMTTPVSPDVKRIDIRRLGYSEIEAFLDEMHDCERIISSSLHGVIIAQAYGIPACLATVTSSSTQIHGDGIKFDDYYQSIGYQHAPKEVDLSQFLIIDDDVIHPDGFLLARKPIDLTALLEAAPFAVTAGVSAAAQEWMQNWPDRAI</sequence>
<evidence type="ECO:0000313" key="4">
    <source>
        <dbReference type="Proteomes" id="UP000284202"/>
    </source>
</evidence>
<organism evidence="3 4">
    <name type="scientific">Paracoccus onubensis</name>
    <dbReference type="NCBI Taxonomy" id="1675788"/>
    <lineage>
        <taxon>Bacteria</taxon>
        <taxon>Pseudomonadati</taxon>
        <taxon>Pseudomonadota</taxon>
        <taxon>Alphaproteobacteria</taxon>
        <taxon>Rhodobacterales</taxon>
        <taxon>Paracoccaceae</taxon>
        <taxon>Paracoccus</taxon>
    </lineage>
</organism>
<accession>A0A418ST25</accession>
<dbReference type="AlphaFoldDB" id="A0A418ST25"/>
<dbReference type="Proteomes" id="UP000284202">
    <property type="component" value="Unassembled WGS sequence"/>
</dbReference>
<reference evidence="4" key="1">
    <citation type="submission" date="2018-09" db="EMBL/GenBank/DDBJ databases">
        <title>Acidovorax cavernicola nov. sp. isolated from Gruta de las Maravillas (Aracena, Spain).</title>
        <authorList>
            <person name="Jurado V."/>
            <person name="Gutierrez-Patricio S."/>
            <person name="Gonzalez-Pimentel J.L."/>
            <person name="Miller A.Z."/>
            <person name="Laiz L."/>
            <person name="Saiz-Jimenez C."/>
        </authorList>
    </citation>
    <scope>NUCLEOTIDE SEQUENCE [LARGE SCALE GENOMIC DNA]</scope>
    <source>
        <strain evidence="4">1011MAR3C25</strain>
    </source>
</reference>
<keyword evidence="3" id="KW-0808">Transferase</keyword>
<feature type="region of interest" description="Disordered" evidence="1">
    <location>
        <begin position="1"/>
        <end position="23"/>
    </location>
</feature>
<dbReference type="OrthoDB" id="9803627at2"/>
<protein>
    <submittedName>
        <fullName evidence="3">Polysaccharide pyruvyl transferase family protein</fullName>
    </submittedName>
</protein>
<comment type="caution">
    <text evidence="3">The sequence shown here is derived from an EMBL/GenBank/DDBJ whole genome shotgun (WGS) entry which is preliminary data.</text>
</comment>
<dbReference type="GO" id="GO:0016740">
    <property type="term" value="F:transferase activity"/>
    <property type="evidence" value="ECO:0007669"/>
    <property type="project" value="UniProtKB-KW"/>
</dbReference>
<dbReference type="InterPro" id="IPR007345">
    <property type="entry name" value="Polysacch_pyruvyl_Trfase"/>
</dbReference>